<feature type="transmembrane region" description="Helical" evidence="7">
    <location>
        <begin position="226"/>
        <end position="244"/>
    </location>
</feature>
<dbReference type="Pfam" id="PF03773">
    <property type="entry name" value="ArsP_1"/>
    <property type="match status" value="1"/>
</dbReference>
<comment type="similarity">
    <text evidence="2">Belongs to the UPF0718 family.</text>
</comment>
<comment type="caution">
    <text evidence="8">The sequence shown here is derived from an EMBL/GenBank/DDBJ whole genome shotgun (WGS) entry which is preliminary data.</text>
</comment>
<dbReference type="InterPro" id="IPR005524">
    <property type="entry name" value="DUF318"/>
</dbReference>
<dbReference type="PANTHER" id="PTHR34184:SF4">
    <property type="entry name" value="UPF0718 PROTEIN YCGR"/>
    <property type="match status" value="1"/>
</dbReference>
<feature type="transmembrane region" description="Helical" evidence="7">
    <location>
        <begin position="107"/>
        <end position="140"/>
    </location>
</feature>
<feature type="transmembrane region" description="Helical" evidence="7">
    <location>
        <begin position="296"/>
        <end position="316"/>
    </location>
</feature>
<reference evidence="8 9" key="1">
    <citation type="submission" date="2024-09" db="EMBL/GenBank/DDBJ databases">
        <authorList>
            <person name="Sun Q."/>
            <person name="Mori K."/>
        </authorList>
    </citation>
    <scope>NUCLEOTIDE SEQUENCE [LARGE SCALE GENOMIC DNA]</scope>
    <source>
        <strain evidence="8 9">JCM 12763</strain>
    </source>
</reference>
<keyword evidence="5 7" id="KW-1133">Transmembrane helix</keyword>
<keyword evidence="4 7" id="KW-0812">Transmembrane</keyword>
<gene>
    <name evidence="8" type="ORF">ACFFN0_02365</name>
</gene>
<sequence>MSTTSSHLFLRVLERVLDTVEATWPYLVLSVLLASAIQVYVGTDRLGGWLRRSTPVAVLGAVALGALTPFCSCGTMAVVLGSLAASVPWAPVVAFLASSPLTSPGEYAWSVGLFGPAFATTFLLAAVGVGLLGGTAAWVLDRHGWLAGQARVVASSPARREVEVPEPALVGGGGAGCGAPDAPTGATAYLLEGGGAPTCATDEVEAPRSDRHREFGRVVLANGRRLTVYFLAFATLGYLVVELVPSSFFEQHLGDGNALTAVPLAALLGVPVYLNTDGSLPLVASLMDGGMGAGPALAFLVTGAGTSVGALTGMLVVARWRVVALVVGTLLVSACITGWLAPLWLT</sequence>
<evidence type="ECO:0000313" key="8">
    <source>
        <dbReference type="EMBL" id="MFB9730883.1"/>
    </source>
</evidence>
<dbReference type="InterPro" id="IPR052923">
    <property type="entry name" value="UPF0718"/>
</dbReference>
<comment type="subcellular location">
    <subcellularLocation>
        <location evidence="1">Cell membrane</location>
        <topology evidence="1">Multi-pass membrane protein</topology>
    </subcellularLocation>
</comment>
<feature type="transmembrane region" description="Helical" evidence="7">
    <location>
        <begin position="322"/>
        <end position="345"/>
    </location>
</feature>
<feature type="transmembrane region" description="Helical" evidence="7">
    <location>
        <begin position="23"/>
        <end position="42"/>
    </location>
</feature>
<dbReference type="PANTHER" id="PTHR34184">
    <property type="entry name" value="UPF0718 PROTEIN YCGR"/>
    <property type="match status" value="1"/>
</dbReference>
<keyword evidence="9" id="KW-1185">Reference proteome</keyword>
<evidence type="ECO:0000256" key="1">
    <source>
        <dbReference type="ARBA" id="ARBA00004651"/>
    </source>
</evidence>
<name>A0ABV5UZ98_9MICO</name>
<organism evidence="8 9">
    <name type="scientific">Ornithinimicrobium kibberense</name>
    <dbReference type="NCBI Taxonomy" id="282060"/>
    <lineage>
        <taxon>Bacteria</taxon>
        <taxon>Bacillati</taxon>
        <taxon>Actinomycetota</taxon>
        <taxon>Actinomycetes</taxon>
        <taxon>Micrococcales</taxon>
        <taxon>Ornithinimicrobiaceae</taxon>
        <taxon>Ornithinimicrobium</taxon>
    </lineage>
</organism>
<proteinExistence type="inferred from homology"/>
<dbReference type="Proteomes" id="UP001589613">
    <property type="component" value="Unassembled WGS sequence"/>
</dbReference>
<dbReference type="EMBL" id="JBHMAX010000005">
    <property type="protein sequence ID" value="MFB9730883.1"/>
    <property type="molecule type" value="Genomic_DNA"/>
</dbReference>
<evidence type="ECO:0000256" key="6">
    <source>
        <dbReference type="ARBA" id="ARBA00023136"/>
    </source>
</evidence>
<protein>
    <submittedName>
        <fullName evidence="8">Permease</fullName>
    </submittedName>
</protein>
<evidence type="ECO:0000256" key="2">
    <source>
        <dbReference type="ARBA" id="ARBA00006386"/>
    </source>
</evidence>
<evidence type="ECO:0000256" key="4">
    <source>
        <dbReference type="ARBA" id="ARBA00022692"/>
    </source>
</evidence>
<keyword evidence="3" id="KW-1003">Cell membrane</keyword>
<evidence type="ECO:0000256" key="7">
    <source>
        <dbReference type="SAM" id="Phobius"/>
    </source>
</evidence>
<dbReference type="RefSeq" id="WP_141339391.1">
    <property type="nucleotide sequence ID" value="NZ_JBHMAX010000005.1"/>
</dbReference>
<keyword evidence="6 7" id="KW-0472">Membrane</keyword>
<feature type="transmembrane region" description="Helical" evidence="7">
    <location>
        <begin position="54"/>
        <end position="87"/>
    </location>
</feature>
<accession>A0ABV5UZ98</accession>
<evidence type="ECO:0000256" key="5">
    <source>
        <dbReference type="ARBA" id="ARBA00022989"/>
    </source>
</evidence>
<evidence type="ECO:0000256" key="3">
    <source>
        <dbReference type="ARBA" id="ARBA00022475"/>
    </source>
</evidence>
<evidence type="ECO:0000313" key="9">
    <source>
        <dbReference type="Proteomes" id="UP001589613"/>
    </source>
</evidence>